<gene>
    <name evidence="1" type="ORF">DQQ10_00140</name>
</gene>
<dbReference type="CDD" id="cd06223">
    <property type="entry name" value="PRTases_typeI"/>
    <property type="match status" value="1"/>
</dbReference>
<proteinExistence type="predicted"/>
<name>A0A364Y646_9BACT</name>
<dbReference type="InterPro" id="IPR029057">
    <property type="entry name" value="PRTase-like"/>
</dbReference>
<comment type="caution">
    <text evidence="1">The sequence shown here is derived from an EMBL/GenBank/DDBJ whole genome shotgun (WGS) entry which is preliminary data.</text>
</comment>
<evidence type="ECO:0000313" key="2">
    <source>
        <dbReference type="Proteomes" id="UP000251889"/>
    </source>
</evidence>
<reference evidence="1 2" key="1">
    <citation type="submission" date="2018-06" db="EMBL/GenBank/DDBJ databases">
        <title>Chryseolinea flavus sp. nov., a member of the phylum Bacteroidetes isolated from soil.</title>
        <authorList>
            <person name="Li Y."/>
            <person name="Wang J."/>
        </authorList>
    </citation>
    <scope>NUCLEOTIDE SEQUENCE [LARGE SCALE GENOMIC DNA]</scope>
    <source>
        <strain evidence="1 2">SDU1-6</strain>
    </source>
</reference>
<dbReference type="Gene3D" id="3.40.50.2020">
    <property type="match status" value="1"/>
</dbReference>
<evidence type="ECO:0000313" key="1">
    <source>
        <dbReference type="EMBL" id="RAW02564.1"/>
    </source>
</evidence>
<dbReference type="SUPFAM" id="SSF53271">
    <property type="entry name" value="PRTase-like"/>
    <property type="match status" value="1"/>
</dbReference>
<sequence>MILDHTFVAHDRRHAGMQLADKLSEFKNSNAIVVAVSQSGAVIGYYIAQQLGLPFEVCLCKAIEHPANRRQTLGSISADAVLMHSDSYGIPRDYIHHQIILNQSILKSQRQFYRVDRMLDVRERKVILVGETFLTMDSLAASLHEIRRQRPEKVVVAAAACTPEVASELARCTNDVTFLVVEHNIKTEKLYHQYSTIDDKAVKYLLRMAAVKINYN</sequence>
<dbReference type="InterPro" id="IPR000836">
    <property type="entry name" value="PRTase_dom"/>
</dbReference>
<dbReference type="EMBL" id="QMFY01000001">
    <property type="protein sequence ID" value="RAW02564.1"/>
    <property type="molecule type" value="Genomic_DNA"/>
</dbReference>
<dbReference type="AlphaFoldDB" id="A0A364Y646"/>
<dbReference type="RefSeq" id="WP_112744781.1">
    <property type="nucleotide sequence ID" value="NZ_QMFY01000001.1"/>
</dbReference>
<evidence type="ECO:0008006" key="3">
    <source>
        <dbReference type="Google" id="ProtNLM"/>
    </source>
</evidence>
<dbReference type="Proteomes" id="UP000251889">
    <property type="component" value="Unassembled WGS sequence"/>
</dbReference>
<keyword evidence="2" id="KW-1185">Reference proteome</keyword>
<accession>A0A364Y646</accession>
<organism evidence="1 2">
    <name type="scientific">Pseudochryseolinea flava</name>
    <dbReference type="NCBI Taxonomy" id="2059302"/>
    <lineage>
        <taxon>Bacteria</taxon>
        <taxon>Pseudomonadati</taxon>
        <taxon>Bacteroidota</taxon>
        <taxon>Cytophagia</taxon>
        <taxon>Cytophagales</taxon>
        <taxon>Fulvivirgaceae</taxon>
        <taxon>Pseudochryseolinea</taxon>
    </lineage>
</organism>
<dbReference type="OrthoDB" id="9810066at2"/>
<dbReference type="Gene3D" id="3.30.1310.20">
    <property type="entry name" value="PRTase-like"/>
    <property type="match status" value="1"/>
</dbReference>
<protein>
    <recommendedName>
        <fullName evidence="3">Phosphoribosyltransferase domain-containing protein</fullName>
    </recommendedName>
</protein>